<dbReference type="AlphaFoldDB" id="A0AAU8FHW0"/>
<gene>
    <name evidence="1" type="ORF">ABV298_23635</name>
</gene>
<dbReference type="EMBL" id="CP159289">
    <property type="protein sequence ID" value="XCH23293.1"/>
    <property type="molecule type" value="Genomic_DNA"/>
</dbReference>
<dbReference type="RefSeq" id="WP_353718619.1">
    <property type="nucleotide sequence ID" value="NZ_CP159289.1"/>
</dbReference>
<dbReference type="Pfam" id="PF08811">
    <property type="entry name" value="DUF1800"/>
    <property type="match status" value="1"/>
</dbReference>
<accession>A0AAU8FHW0</accession>
<protein>
    <submittedName>
        <fullName evidence="1">DUF1800 domain-containing protein</fullName>
    </submittedName>
</protein>
<proteinExistence type="predicted"/>
<dbReference type="InterPro" id="IPR014917">
    <property type="entry name" value="DUF1800"/>
</dbReference>
<name>A0AAU8FHW0_9BACT</name>
<evidence type="ECO:0000313" key="1">
    <source>
        <dbReference type="EMBL" id="XCH23293.1"/>
    </source>
</evidence>
<sequence>MAYLDPYTVPLTASKAAHLLRRATFGPTRAEITAFTGLNPGTAVDQLFANVAVTADPPPPIDLTSTSPTYKQSLISFPFNASKSGEYGVHLRYWWLGLMLQQNGKPSVLEKITFFWQNHFVVSQNIMADYRMGYRYLKFLRDNSLGNFKTMAIGITKDPAMLIYQNGNGNNKEHPNENYARELQELFTVGQHDFYGNPNYTESDVKEAAKVLTGWMVSNYYLHGSTTFGTVFGRAVHDTSTKTFSAKYGNTVIAGRSDDTAGDVELNELMDMLLRHPETPKHICRKLYRWYVNQNVTQDIEDNVIIPLASFFSSAQNNYNIKPVVEKLLKSQIFFDDRNVGAIIKSPAEYLVGMGRFFEQPVPDMMSDTPAFVNYIRFFLWGMGGMNMELLNQPLVFGYPPYYQVGYSKNWINGSTITARRGNSDSIVFPNLQIKPGYMLGIDFLQWIQKIQPNFPSVSTTPSITPDVVLAEFSKNLFALELTDTQKNFLIDAVLMNYLPRVEWQYELNNYRNNPASTSAQKAVRDRCATLMRYMIRMAEYEVF</sequence>
<reference evidence="1" key="1">
    <citation type="submission" date="2024-06" db="EMBL/GenBank/DDBJ databases">
        <title>Sequencing and assembly of the genome of Dyadobacter sp. strain 676, a symbiont of Cyamopsis tetragonoloba.</title>
        <authorList>
            <person name="Guro P."/>
            <person name="Sazanova A."/>
            <person name="Kuznetsova I."/>
            <person name="Belimov A."/>
            <person name="Safronova V."/>
        </authorList>
    </citation>
    <scope>NUCLEOTIDE SEQUENCE</scope>
    <source>
        <strain evidence="1">676</strain>
    </source>
</reference>
<organism evidence="1">
    <name type="scientific">Dyadobacter sp. 676</name>
    <dbReference type="NCBI Taxonomy" id="3088362"/>
    <lineage>
        <taxon>Bacteria</taxon>
        <taxon>Pseudomonadati</taxon>
        <taxon>Bacteroidota</taxon>
        <taxon>Cytophagia</taxon>
        <taxon>Cytophagales</taxon>
        <taxon>Spirosomataceae</taxon>
        <taxon>Dyadobacter</taxon>
    </lineage>
</organism>